<dbReference type="FunCoup" id="G0VJG5">
    <property type="interactions" value="70"/>
</dbReference>
<evidence type="ECO:0000256" key="5">
    <source>
        <dbReference type="ARBA" id="ARBA00022792"/>
    </source>
</evidence>
<dbReference type="EC" id="4.4.1.17" evidence="10"/>
<organism evidence="12 13">
    <name type="scientific">Naumovozyma castellii</name>
    <name type="common">Yeast</name>
    <name type="synonym">Saccharomyces castellii</name>
    <dbReference type="NCBI Taxonomy" id="27288"/>
    <lineage>
        <taxon>Eukaryota</taxon>
        <taxon>Fungi</taxon>
        <taxon>Dikarya</taxon>
        <taxon>Ascomycota</taxon>
        <taxon>Saccharomycotina</taxon>
        <taxon>Saccharomycetes</taxon>
        <taxon>Saccharomycetales</taxon>
        <taxon>Saccharomycetaceae</taxon>
        <taxon>Naumovozyma</taxon>
    </lineage>
</organism>
<dbReference type="STRING" id="1064592.G0VJG5"/>
<keyword evidence="7 10" id="KW-0496">Mitochondrion</keyword>
<keyword evidence="13" id="KW-1185">Reference proteome</keyword>
<sequence length="224" mass="26508">MTDTVQQQDQPKCPLDDEAKQVWLKQHASSNPHPMPDHEQPQQPLECSSETLKQPTPASNREISTIPRTGTEQNWIYPSESQFYQAMKRKNWNPDLKDMQTVVPLHNSINERVWHYIKNWEKDAGGDACGGIKLSTFKGDSHKWTPRAWIRYNIFQMSKPFDRHDWQIDRCGKTIDYVIDFYCDMKKVEHDGKIEEMPNVYLDVRPKLNSWEGIKLRLWKTFKF</sequence>
<keyword evidence="9 10" id="KW-0456">Lyase</keyword>
<dbReference type="AlphaFoldDB" id="G0VJG5"/>
<dbReference type="EMBL" id="HE576759">
    <property type="protein sequence ID" value="CCC71644.1"/>
    <property type="molecule type" value="Genomic_DNA"/>
</dbReference>
<proteinExistence type="inferred from homology"/>
<reference evidence="12 13" key="1">
    <citation type="journal article" date="2011" name="Proc. Natl. Acad. Sci. U.S.A.">
        <title>Evolutionary erosion of yeast sex chromosomes by mating-type switching accidents.</title>
        <authorList>
            <person name="Gordon J.L."/>
            <person name="Armisen D."/>
            <person name="Proux-Wera E."/>
            <person name="Oheigeartaigh S.S."/>
            <person name="Byrne K.P."/>
            <person name="Wolfe K.H."/>
        </authorList>
    </citation>
    <scope>NUCLEOTIDE SEQUENCE [LARGE SCALE GENOMIC DNA]</scope>
    <source>
        <strain evidence="13">ATCC 76901 / BCRC 22586 / CBS 4309 / NBRC 1992 / NRRL Y-12630</strain>
    </source>
</reference>
<evidence type="ECO:0000256" key="9">
    <source>
        <dbReference type="ARBA" id="ARBA00023239"/>
    </source>
</evidence>
<dbReference type="PANTHER" id="PTHR12743:SF0">
    <property type="entry name" value="HOLOCYTOCHROME C-TYPE SYNTHASE"/>
    <property type="match status" value="1"/>
</dbReference>
<evidence type="ECO:0000313" key="13">
    <source>
        <dbReference type="Proteomes" id="UP000001640"/>
    </source>
</evidence>
<comment type="function">
    <text evidence="10">Lyase that catalyzes the covalent linking of the heme group to the cytochrome C apoprotein to produce the mature functional cytochrome.</text>
</comment>
<dbReference type="KEGG" id="ncs:NCAS_0H03340"/>
<comment type="subcellular location">
    <subcellularLocation>
        <location evidence="1 10">Mitochondrion inner membrane</location>
    </subcellularLocation>
</comment>
<reference key="2">
    <citation type="submission" date="2011-08" db="EMBL/GenBank/DDBJ databases">
        <title>Genome sequence of Naumovozyma castellii.</title>
        <authorList>
            <person name="Gordon J.L."/>
            <person name="Armisen D."/>
            <person name="Proux-Wera E."/>
            <person name="OhEigeartaigh S.S."/>
            <person name="Byrne K.P."/>
            <person name="Wolfe K.H."/>
        </authorList>
    </citation>
    <scope>NUCLEOTIDE SEQUENCE</scope>
    <source>
        <strain>Type strain:CBS 4309</strain>
    </source>
</reference>
<dbReference type="Pfam" id="PF01265">
    <property type="entry name" value="Cyto_heme_lyase"/>
    <property type="match status" value="1"/>
</dbReference>
<gene>
    <name evidence="12" type="primary">NCAS0H03340</name>
    <name evidence="12" type="ordered locus">NCAS_0H03340</name>
</gene>
<dbReference type="InterPro" id="IPR000511">
    <property type="entry name" value="Holocyt_c/c1_synthase"/>
</dbReference>
<comment type="similarity">
    <text evidence="2 10">Belongs to the cytochrome c-type heme lyase family.</text>
</comment>
<dbReference type="OMA" id="WKRIMKK"/>
<evidence type="ECO:0000313" key="12">
    <source>
        <dbReference type="EMBL" id="CCC71644.1"/>
    </source>
</evidence>
<dbReference type="GO" id="GO:0004408">
    <property type="term" value="F:holocytochrome-c synthase activity"/>
    <property type="evidence" value="ECO:0007669"/>
    <property type="project" value="UniProtKB-EC"/>
</dbReference>
<dbReference type="OrthoDB" id="4243at2759"/>
<evidence type="ECO:0000256" key="2">
    <source>
        <dbReference type="ARBA" id="ARBA00007255"/>
    </source>
</evidence>
<protein>
    <recommendedName>
        <fullName evidence="10">Holocytochrome c-type synthase</fullName>
        <ecNumber evidence="10">4.4.1.17</ecNumber>
    </recommendedName>
</protein>
<dbReference type="Proteomes" id="UP000001640">
    <property type="component" value="Chromosome 8"/>
</dbReference>
<accession>G0VJG5</accession>
<dbReference type="PROSITE" id="PS00822">
    <property type="entry name" value="CYTO_HEME_LYASE_2"/>
    <property type="match status" value="1"/>
</dbReference>
<evidence type="ECO:0000256" key="3">
    <source>
        <dbReference type="ARBA" id="ARBA00022617"/>
    </source>
</evidence>
<keyword evidence="4 10" id="KW-0479">Metal-binding</keyword>
<dbReference type="RefSeq" id="XP_003677991.1">
    <property type="nucleotide sequence ID" value="XM_003677943.1"/>
</dbReference>
<evidence type="ECO:0000256" key="6">
    <source>
        <dbReference type="ARBA" id="ARBA00023004"/>
    </source>
</evidence>
<dbReference type="eggNOG" id="KOG3996">
    <property type="taxonomic scope" value="Eukaryota"/>
</dbReference>
<keyword evidence="6 10" id="KW-0408">Iron</keyword>
<evidence type="ECO:0000256" key="1">
    <source>
        <dbReference type="ARBA" id="ARBA00004273"/>
    </source>
</evidence>
<dbReference type="HOGENOM" id="CLU_048602_1_2_1"/>
<comment type="catalytic activity">
    <reaction evidence="10">
        <text>holo-[cytochrome c] = apo-[cytochrome c] + heme b</text>
        <dbReference type="Rhea" id="RHEA:22648"/>
        <dbReference type="Rhea" id="RHEA-COMP:10725"/>
        <dbReference type="Rhea" id="RHEA-COMP:10726"/>
        <dbReference type="ChEBI" id="CHEBI:29950"/>
        <dbReference type="ChEBI" id="CHEBI:60344"/>
        <dbReference type="ChEBI" id="CHEBI:83739"/>
        <dbReference type="EC" id="4.4.1.17"/>
    </reaction>
</comment>
<feature type="compositionally biased region" description="Polar residues" evidence="11">
    <location>
        <begin position="1"/>
        <end position="10"/>
    </location>
</feature>
<name>G0VJG5_NAUCA</name>
<evidence type="ECO:0000256" key="4">
    <source>
        <dbReference type="ARBA" id="ARBA00022723"/>
    </source>
</evidence>
<keyword evidence="3 10" id="KW-0349">Heme</keyword>
<keyword evidence="8 10" id="KW-0472">Membrane</keyword>
<dbReference type="GeneID" id="96905321"/>
<dbReference type="GO" id="GO:0046872">
    <property type="term" value="F:metal ion binding"/>
    <property type="evidence" value="ECO:0007669"/>
    <property type="project" value="UniProtKB-KW"/>
</dbReference>
<dbReference type="GO" id="GO:0005758">
    <property type="term" value="C:mitochondrial intermembrane space"/>
    <property type="evidence" value="ECO:0007669"/>
    <property type="project" value="EnsemblFungi"/>
</dbReference>
<evidence type="ECO:0000256" key="11">
    <source>
        <dbReference type="SAM" id="MobiDB-lite"/>
    </source>
</evidence>
<evidence type="ECO:0000256" key="10">
    <source>
        <dbReference type="RuleBase" id="RU363130"/>
    </source>
</evidence>
<feature type="compositionally biased region" description="Polar residues" evidence="11">
    <location>
        <begin position="41"/>
        <end position="71"/>
    </location>
</feature>
<keyword evidence="5 10" id="KW-0999">Mitochondrion inner membrane</keyword>
<dbReference type="GO" id="GO:0005743">
    <property type="term" value="C:mitochondrial inner membrane"/>
    <property type="evidence" value="ECO:0007669"/>
    <property type="project" value="UniProtKB-SubCell"/>
</dbReference>
<dbReference type="InParanoid" id="G0VJG5"/>
<feature type="region of interest" description="Disordered" evidence="11">
    <location>
        <begin position="1"/>
        <end position="71"/>
    </location>
</feature>
<evidence type="ECO:0000256" key="7">
    <source>
        <dbReference type="ARBA" id="ARBA00023128"/>
    </source>
</evidence>
<dbReference type="PANTHER" id="PTHR12743">
    <property type="entry name" value="CYTOCHROME C1 HEME LYASE"/>
    <property type="match status" value="1"/>
</dbReference>
<evidence type="ECO:0000256" key="8">
    <source>
        <dbReference type="ARBA" id="ARBA00023136"/>
    </source>
</evidence>